<proteinExistence type="predicted"/>
<comment type="caution">
    <text evidence="1">The sequence shown here is derived from an EMBL/GenBank/DDBJ whole genome shotgun (WGS) entry which is preliminary data.</text>
</comment>
<keyword evidence="2" id="KW-1185">Reference proteome</keyword>
<evidence type="ECO:0000313" key="2">
    <source>
        <dbReference type="Proteomes" id="UP001281761"/>
    </source>
</evidence>
<gene>
    <name evidence="1" type="ORF">BLNAU_4807</name>
</gene>
<dbReference type="EMBL" id="JARBJD010000024">
    <property type="protein sequence ID" value="KAK2960254.1"/>
    <property type="molecule type" value="Genomic_DNA"/>
</dbReference>
<name>A0ABQ9Y992_9EUKA</name>
<protein>
    <submittedName>
        <fullName evidence="1">Uncharacterized protein</fullName>
    </submittedName>
</protein>
<accession>A0ABQ9Y992</accession>
<evidence type="ECO:0000313" key="1">
    <source>
        <dbReference type="EMBL" id="KAK2960254.1"/>
    </source>
</evidence>
<organism evidence="1 2">
    <name type="scientific">Blattamonas nauphoetae</name>
    <dbReference type="NCBI Taxonomy" id="2049346"/>
    <lineage>
        <taxon>Eukaryota</taxon>
        <taxon>Metamonada</taxon>
        <taxon>Preaxostyla</taxon>
        <taxon>Oxymonadida</taxon>
        <taxon>Blattamonas</taxon>
    </lineage>
</organism>
<dbReference type="Proteomes" id="UP001281761">
    <property type="component" value="Unassembled WGS sequence"/>
</dbReference>
<sequence length="153" mass="16821">MDELVLPICPAEGREGVVEEDVSACKRATSAPHTIIPSRRPFNRIPCSSLLLLPRSLPDAPCHCHVSFSPLPSFTKRGFNTLDTSCQIVFVQQGIPFRLQIADRQPLTTDPTPQLRRSSDCGTMLTGETGATVRRVSTTLNTSPKQHVSVWLL</sequence>
<reference evidence="1 2" key="1">
    <citation type="journal article" date="2022" name="bioRxiv">
        <title>Genomics of Preaxostyla Flagellates Illuminates Evolutionary Transitions and the Path Towards Mitochondrial Loss.</title>
        <authorList>
            <person name="Novak L.V.F."/>
            <person name="Treitli S.C."/>
            <person name="Pyrih J."/>
            <person name="Halakuc P."/>
            <person name="Pipaliya S.V."/>
            <person name="Vacek V."/>
            <person name="Brzon O."/>
            <person name="Soukal P."/>
            <person name="Eme L."/>
            <person name="Dacks J.B."/>
            <person name="Karnkowska A."/>
            <person name="Elias M."/>
            <person name="Hampl V."/>
        </authorList>
    </citation>
    <scope>NUCLEOTIDE SEQUENCE [LARGE SCALE GENOMIC DNA]</scope>
    <source>
        <strain evidence="1">NAU3</strain>
        <tissue evidence="1">Gut</tissue>
    </source>
</reference>